<evidence type="ECO:0000313" key="1">
    <source>
        <dbReference type="EnsemblPlants" id="KQL07302"/>
    </source>
</evidence>
<protein>
    <submittedName>
        <fullName evidence="1">Uncharacterized protein</fullName>
    </submittedName>
</protein>
<dbReference type="Proteomes" id="UP000004995">
    <property type="component" value="Unassembled WGS sequence"/>
</dbReference>
<dbReference type="EMBL" id="AGNK02003333">
    <property type="status" value="NOT_ANNOTATED_CDS"/>
    <property type="molecule type" value="Genomic_DNA"/>
</dbReference>
<sequence>MGPCIDKLCWLAIRSCWQLWLMRLYFTILWQ</sequence>
<accession>K3XTS7</accession>
<evidence type="ECO:0000313" key="2">
    <source>
        <dbReference type="Proteomes" id="UP000004995"/>
    </source>
</evidence>
<dbReference type="Gramene" id="KQL07302">
    <property type="protein sequence ID" value="KQL07302"/>
    <property type="gene ID" value="SETIT_005334mg"/>
</dbReference>
<reference evidence="2" key="1">
    <citation type="journal article" date="2012" name="Nat. Biotechnol.">
        <title>Reference genome sequence of the model plant Setaria.</title>
        <authorList>
            <person name="Bennetzen J.L."/>
            <person name="Schmutz J."/>
            <person name="Wang H."/>
            <person name="Percifield R."/>
            <person name="Hawkins J."/>
            <person name="Pontaroli A.C."/>
            <person name="Estep M."/>
            <person name="Feng L."/>
            <person name="Vaughn J.N."/>
            <person name="Grimwood J."/>
            <person name="Jenkins J."/>
            <person name="Barry K."/>
            <person name="Lindquist E."/>
            <person name="Hellsten U."/>
            <person name="Deshpande S."/>
            <person name="Wang X."/>
            <person name="Wu X."/>
            <person name="Mitros T."/>
            <person name="Triplett J."/>
            <person name="Yang X."/>
            <person name="Ye C.Y."/>
            <person name="Mauro-Herrera M."/>
            <person name="Wang L."/>
            <person name="Li P."/>
            <person name="Sharma M."/>
            <person name="Sharma R."/>
            <person name="Ronald P.C."/>
            <person name="Panaud O."/>
            <person name="Kellogg E.A."/>
            <person name="Brutnell T.P."/>
            <person name="Doust A.N."/>
            <person name="Tuskan G.A."/>
            <person name="Rokhsar D."/>
            <person name="Devos K.M."/>
        </authorList>
    </citation>
    <scope>NUCLEOTIDE SEQUENCE [LARGE SCALE GENOMIC DNA]</scope>
    <source>
        <strain evidence="2">cv. Yugu1</strain>
    </source>
</reference>
<reference evidence="1" key="2">
    <citation type="submission" date="2018-08" db="UniProtKB">
        <authorList>
            <consortium name="EnsemblPlants"/>
        </authorList>
    </citation>
    <scope>IDENTIFICATION</scope>
    <source>
        <strain evidence="1">Yugu1</strain>
    </source>
</reference>
<name>K3XTS7_SETIT</name>
<dbReference type="AlphaFoldDB" id="K3XTS7"/>
<keyword evidence="2" id="KW-1185">Reference proteome</keyword>
<dbReference type="HOGENOM" id="CLU_3400106_0_0_1"/>
<proteinExistence type="predicted"/>
<dbReference type="InParanoid" id="K3XTS7"/>
<dbReference type="EnsemblPlants" id="KQL07302">
    <property type="protein sequence ID" value="KQL07302"/>
    <property type="gene ID" value="SETIT_005334mg"/>
</dbReference>
<organism evidence="1 2">
    <name type="scientific">Setaria italica</name>
    <name type="common">Foxtail millet</name>
    <name type="synonym">Panicum italicum</name>
    <dbReference type="NCBI Taxonomy" id="4555"/>
    <lineage>
        <taxon>Eukaryota</taxon>
        <taxon>Viridiplantae</taxon>
        <taxon>Streptophyta</taxon>
        <taxon>Embryophyta</taxon>
        <taxon>Tracheophyta</taxon>
        <taxon>Spermatophyta</taxon>
        <taxon>Magnoliopsida</taxon>
        <taxon>Liliopsida</taxon>
        <taxon>Poales</taxon>
        <taxon>Poaceae</taxon>
        <taxon>PACMAD clade</taxon>
        <taxon>Panicoideae</taxon>
        <taxon>Panicodae</taxon>
        <taxon>Paniceae</taxon>
        <taxon>Cenchrinae</taxon>
        <taxon>Setaria</taxon>
    </lineage>
</organism>